<dbReference type="CDD" id="cd21631">
    <property type="entry name" value="RHH_CopG_NikR-like"/>
    <property type="match status" value="1"/>
</dbReference>
<feature type="domain" description="Ribbon-helix-helix protein CopG" evidence="1">
    <location>
        <begin position="51"/>
        <end position="83"/>
    </location>
</feature>
<dbReference type="RefSeq" id="WP_060928529.1">
    <property type="nucleotide sequence ID" value="NZ_FNSQ01000005.1"/>
</dbReference>
<proteinExistence type="predicted"/>
<organism evidence="2 3">
    <name type="scientific">Microbacterium hydrocarbonoxydans</name>
    <dbReference type="NCBI Taxonomy" id="273678"/>
    <lineage>
        <taxon>Bacteria</taxon>
        <taxon>Bacillati</taxon>
        <taxon>Actinomycetota</taxon>
        <taxon>Actinomycetes</taxon>
        <taxon>Micrococcales</taxon>
        <taxon>Microbacteriaceae</taxon>
        <taxon>Microbacterium</taxon>
    </lineage>
</organism>
<dbReference type="OrthoDB" id="3710927at2"/>
<dbReference type="AlphaFoldDB" id="A0A1H4QVW6"/>
<sequence length="87" mass="9318">MSERESIGGVPVSEEQIAQWAAEAEVGYDVPALKKRGRGRPGRGAEPSQVVALRLTAEELAFIDARAEREGKSRSDIIREALASVAA</sequence>
<dbReference type="EMBL" id="FNSQ01000005">
    <property type="protein sequence ID" value="SEC23707.1"/>
    <property type="molecule type" value="Genomic_DNA"/>
</dbReference>
<evidence type="ECO:0000259" key="1">
    <source>
        <dbReference type="Pfam" id="PF01402"/>
    </source>
</evidence>
<dbReference type="InterPro" id="IPR002145">
    <property type="entry name" value="CopG"/>
</dbReference>
<reference evidence="3" key="1">
    <citation type="submission" date="2016-10" db="EMBL/GenBank/DDBJ databases">
        <authorList>
            <person name="Varghese N."/>
            <person name="Submissions S."/>
        </authorList>
    </citation>
    <scope>NUCLEOTIDE SEQUENCE [LARGE SCALE GENOMIC DNA]</scope>
    <source>
        <strain evidence="3">DSM 16089</strain>
    </source>
</reference>
<protein>
    <submittedName>
        <fullName evidence="2">Ribbon-helix-helix protein, copG family</fullName>
    </submittedName>
</protein>
<gene>
    <name evidence="2" type="ORF">SAMN04489807_3216</name>
</gene>
<name>A0A1H4QVW6_9MICO</name>
<dbReference type="Proteomes" id="UP000183750">
    <property type="component" value="Unassembled WGS sequence"/>
</dbReference>
<evidence type="ECO:0000313" key="2">
    <source>
        <dbReference type="EMBL" id="SEC23707.1"/>
    </source>
</evidence>
<accession>A0A1H4QVW6</accession>
<dbReference type="Pfam" id="PF01402">
    <property type="entry name" value="RHH_1"/>
    <property type="match status" value="1"/>
</dbReference>
<keyword evidence="3" id="KW-1185">Reference proteome</keyword>
<dbReference type="GO" id="GO:0006355">
    <property type="term" value="P:regulation of DNA-templated transcription"/>
    <property type="evidence" value="ECO:0007669"/>
    <property type="project" value="InterPro"/>
</dbReference>
<evidence type="ECO:0000313" key="3">
    <source>
        <dbReference type="Proteomes" id="UP000183750"/>
    </source>
</evidence>